<proteinExistence type="predicted"/>
<evidence type="ECO:0000313" key="1">
    <source>
        <dbReference type="EMBL" id="SVC64094.1"/>
    </source>
</evidence>
<accession>A0A382NSC7</accession>
<gene>
    <name evidence="1" type="ORF">METZ01_LOCUS316948</name>
</gene>
<dbReference type="EMBL" id="UINC01102452">
    <property type="protein sequence ID" value="SVC64094.1"/>
    <property type="molecule type" value="Genomic_DNA"/>
</dbReference>
<reference evidence="1" key="1">
    <citation type="submission" date="2018-05" db="EMBL/GenBank/DDBJ databases">
        <authorList>
            <person name="Lanie J.A."/>
            <person name="Ng W.-L."/>
            <person name="Kazmierczak K.M."/>
            <person name="Andrzejewski T.M."/>
            <person name="Davidsen T.M."/>
            <person name="Wayne K.J."/>
            <person name="Tettelin H."/>
            <person name="Glass J.I."/>
            <person name="Rusch D."/>
            <person name="Podicherti R."/>
            <person name="Tsui H.-C.T."/>
            <person name="Winkler M.E."/>
        </authorList>
    </citation>
    <scope>NUCLEOTIDE SEQUENCE</scope>
</reference>
<feature type="non-terminal residue" evidence="1">
    <location>
        <position position="96"/>
    </location>
</feature>
<protein>
    <submittedName>
        <fullName evidence="1">Uncharacterized protein</fullName>
    </submittedName>
</protein>
<sequence length="96" mass="10672">MEQMFTSLCDVFFSELKKNELLTLSFGGEISQFIRFNNAAVRQTGLVDDASIELKFIANERTCTGSFTVSGNADTDIARGRDALARMRTEANEIPK</sequence>
<dbReference type="AlphaFoldDB" id="A0A382NSC7"/>
<organism evidence="1">
    <name type="scientific">marine metagenome</name>
    <dbReference type="NCBI Taxonomy" id="408172"/>
    <lineage>
        <taxon>unclassified sequences</taxon>
        <taxon>metagenomes</taxon>
        <taxon>ecological metagenomes</taxon>
    </lineage>
</organism>
<name>A0A382NSC7_9ZZZZ</name>